<dbReference type="Gene3D" id="3.40.50.150">
    <property type="entry name" value="Vaccinia Virus protein VP39"/>
    <property type="match status" value="1"/>
</dbReference>
<keyword evidence="6" id="KW-1185">Reference proteome</keyword>
<gene>
    <name evidence="5" type="ORF">GSY63_19075</name>
</gene>
<comment type="similarity">
    <text evidence="1">Belongs to the methyltransferase superfamily.</text>
</comment>
<dbReference type="CDD" id="cd02440">
    <property type="entry name" value="AdoMet_MTases"/>
    <property type="match status" value="1"/>
</dbReference>
<accession>A0A965ZI13</accession>
<evidence type="ECO:0000313" key="5">
    <source>
        <dbReference type="EMBL" id="NCD71478.1"/>
    </source>
</evidence>
<keyword evidence="3" id="KW-0808">Transferase</keyword>
<evidence type="ECO:0000256" key="2">
    <source>
        <dbReference type="ARBA" id="ARBA00022603"/>
    </source>
</evidence>
<protein>
    <submittedName>
        <fullName evidence="5">Methyltransferase domain-containing protein</fullName>
    </submittedName>
</protein>
<reference evidence="5" key="2">
    <citation type="submission" date="2020-10" db="EMBL/GenBank/DDBJ databases">
        <title>Mucilaginibacter sp. nov., isolated from soil.</title>
        <authorList>
            <person name="Jeon C.O."/>
        </authorList>
    </citation>
    <scope>NUCLEOTIDE SEQUENCE</scope>
    <source>
        <strain evidence="5">R11</strain>
    </source>
</reference>
<evidence type="ECO:0000256" key="3">
    <source>
        <dbReference type="ARBA" id="ARBA00022679"/>
    </source>
</evidence>
<dbReference type="Pfam" id="PF08241">
    <property type="entry name" value="Methyltransf_11"/>
    <property type="match status" value="1"/>
</dbReference>
<evidence type="ECO:0000256" key="1">
    <source>
        <dbReference type="ARBA" id="ARBA00008361"/>
    </source>
</evidence>
<reference evidence="5" key="1">
    <citation type="submission" date="2020-01" db="EMBL/GenBank/DDBJ databases">
        <authorList>
            <person name="Seo Y.L."/>
        </authorList>
    </citation>
    <scope>NUCLEOTIDE SEQUENCE</scope>
    <source>
        <strain evidence="5">R11</strain>
    </source>
</reference>
<dbReference type="EMBL" id="WWEO01000044">
    <property type="protein sequence ID" value="NCD71478.1"/>
    <property type="molecule type" value="Genomic_DNA"/>
</dbReference>
<dbReference type="Proteomes" id="UP000638732">
    <property type="component" value="Unassembled WGS sequence"/>
</dbReference>
<dbReference type="RefSeq" id="WP_166587430.1">
    <property type="nucleotide sequence ID" value="NZ_WWEO01000044.1"/>
</dbReference>
<dbReference type="SUPFAM" id="SSF53335">
    <property type="entry name" value="S-adenosyl-L-methionine-dependent methyltransferases"/>
    <property type="match status" value="1"/>
</dbReference>
<dbReference type="AlphaFoldDB" id="A0A965ZI13"/>
<dbReference type="GO" id="GO:0008757">
    <property type="term" value="F:S-adenosylmethionine-dependent methyltransferase activity"/>
    <property type="evidence" value="ECO:0007669"/>
    <property type="project" value="InterPro"/>
</dbReference>
<organism evidence="5 6">
    <name type="scientific">Mucilaginibacter agri</name>
    <dbReference type="NCBI Taxonomy" id="2695265"/>
    <lineage>
        <taxon>Bacteria</taxon>
        <taxon>Pseudomonadati</taxon>
        <taxon>Bacteroidota</taxon>
        <taxon>Sphingobacteriia</taxon>
        <taxon>Sphingobacteriales</taxon>
        <taxon>Sphingobacteriaceae</taxon>
        <taxon>Mucilaginibacter</taxon>
    </lineage>
</organism>
<dbReference type="PANTHER" id="PTHR44942">
    <property type="entry name" value="METHYLTRANSF_11 DOMAIN-CONTAINING PROTEIN"/>
    <property type="match status" value="1"/>
</dbReference>
<dbReference type="GO" id="GO:0032259">
    <property type="term" value="P:methylation"/>
    <property type="evidence" value="ECO:0007669"/>
    <property type="project" value="UniProtKB-KW"/>
</dbReference>
<dbReference type="InterPro" id="IPR013216">
    <property type="entry name" value="Methyltransf_11"/>
</dbReference>
<feature type="domain" description="Methyltransferase type 11" evidence="4">
    <location>
        <begin position="51"/>
        <end position="142"/>
    </location>
</feature>
<proteinExistence type="inferred from homology"/>
<sequence>MQETLTVSAEPTVRFSNRVENYVKYRPGYPAAVIQFLQQEFGLNADSYIADIGSGTGIFTKLLLDEGYKVYAVEPNEPMKEAAEKDLRTCKNFTSVAGTAEHTNLLANSIDLVTCATAFHWFDVEKSRDEFKRILKPGGSVALIWNVRSVDSDAFAIAYDQLFEQYTGKYKDSKERTVNGERLKGFFKDGIFETKTYPYQQVFDLDGLVGRSFSSSYSPLQDTTEGDILTQNLTNLFNKYQIDGKVYFNYDTKMYVGKV</sequence>
<comment type="caution">
    <text evidence="5">The sequence shown here is derived from an EMBL/GenBank/DDBJ whole genome shotgun (WGS) entry which is preliminary data.</text>
</comment>
<evidence type="ECO:0000259" key="4">
    <source>
        <dbReference type="Pfam" id="PF08241"/>
    </source>
</evidence>
<keyword evidence="2 5" id="KW-0489">Methyltransferase</keyword>
<name>A0A965ZI13_9SPHI</name>
<dbReference type="InterPro" id="IPR051052">
    <property type="entry name" value="Diverse_substrate_MTase"/>
</dbReference>
<dbReference type="InterPro" id="IPR029063">
    <property type="entry name" value="SAM-dependent_MTases_sf"/>
</dbReference>
<dbReference type="PANTHER" id="PTHR44942:SF4">
    <property type="entry name" value="METHYLTRANSFERASE TYPE 11 DOMAIN-CONTAINING PROTEIN"/>
    <property type="match status" value="1"/>
</dbReference>
<evidence type="ECO:0000313" key="6">
    <source>
        <dbReference type="Proteomes" id="UP000638732"/>
    </source>
</evidence>